<gene>
    <name evidence="1" type="ORF">PR048_019484</name>
</gene>
<sequence length="114" mass="12692">MVRFVKLEALASVQNITKIDLQKKENLPAVSVNLGFATKAALNSARSVTEKDVLEFRVDCRNAMQALCCKMVEKSPLAYKLTKGILFLHPKIAMQPCIHDSRLSLTLSSLMENN</sequence>
<proteinExistence type="predicted"/>
<organism evidence="1 2">
    <name type="scientific">Dryococelus australis</name>
    <dbReference type="NCBI Taxonomy" id="614101"/>
    <lineage>
        <taxon>Eukaryota</taxon>
        <taxon>Metazoa</taxon>
        <taxon>Ecdysozoa</taxon>
        <taxon>Arthropoda</taxon>
        <taxon>Hexapoda</taxon>
        <taxon>Insecta</taxon>
        <taxon>Pterygota</taxon>
        <taxon>Neoptera</taxon>
        <taxon>Polyneoptera</taxon>
        <taxon>Phasmatodea</taxon>
        <taxon>Verophasmatodea</taxon>
        <taxon>Anareolatae</taxon>
        <taxon>Phasmatidae</taxon>
        <taxon>Eurycanthinae</taxon>
        <taxon>Dryococelus</taxon>
    </lineage>
</organism>
<dbReference type="EMBL" id="JARBHB010000007">
    <property type="protein sequence ID" value="KAJ8878885.1"/>
    <property type="molecule type" value="Genomic_DNA"/>
</dbReference>
<comment type="caution">
    <text evidence="1">The sequence shown here is derived from an EMBL/GenBank/DDBJ whole genome shotgun (WGS) entry which is preliminary data.</text>
</comment>
<dbReference type="Proteomes" id="UP001159363">
    <property type="component" value="Chromosome 6"/>
</dbReference>
<reference evidence="1 2" key="1">
    <citation type="submission" date="2023-02" db="EMBL/GenBank/DDBJ databases">
        <title>LHISI_Scaffold_Assembly.</title>
        <authorList>
            <person name="Stuart O.P."/>
            <person name="Cleave R."/>
            <person name="Magrath M.J.L."/>
            <person name="Mikheyev A.S."/>
        </authorList>
    </citation>
    <scope>NUCLEOTIDE SEQUENCE [LARGE SCALE GENOMIC DNA]</scope>
    <source>
        <strain evidence="1">Daus_M_001</strain>
        <tissue evidence="1">Leg muscle</tissue>
    </source>
</reference>
<name>A0ABQ9H3N1_9NEOP</name>
<protein>
    <submittedName>
        <fullName evidence="1">Uncharacterized protein</fullName>
    </submittedName>
</protein>
<accession>A0ABQ9H3N1</accession>
<keyword evidence="2" id="KW-1185">Reference proteome</keyword>
<evidence type="ECO:0000313" key="1">
    <source>
        <dbReference type="EMBL" id="KAJ8878885.1"/>
    </source>
</evidence>
<evidence type="ECO:0000313" key="2">
    <source>
        <dbReference type="Proteomes" id="UP001159363"/>
    </source>
</evidence>